<protein>
    <submittedName>
        <fullName evidence="1">Uncharacterized protein</fullName>
    </submittedName>
</protein>
<dbReference type="AlphaFoldDB" id="A0A6V7QNJ1"/>
<dbReference type="EMBL" id="LR862137">
    <property type="protein sequence ID" value="CAD1844336.1"/>
    <property type="molecule type" value="Genomic_DNA"/>
</dbReference>
<organism evidence="1">
    <name type="scientific">Ananas comosus var. bracteatus</name>
    <name type="common">red pineapple</name>
    <dbReference type="NCBI Taxonomy" id="296719"/>
    <lineage>
        <taxon>Eukaryota</taxon>
        <taxon>Viridiplantae</taxon>
        <taxon>Streptophyta</taxon>
        <taxon>Embryophyta</taxon>
        <taxon>Tracheophyta</taxon>
        <taxon>Spermatophyta</taxon>
        <taxon>Magnoliopsida</taxon>
        <taxon>Liliopsida</taxon>
        <taxon>Poales</taxon>
        <taxon>Bromeliaceae</taxon>
        <taxon>Bromelioideae</taxon>
        <taxon>Ananas</taxon>
    </lineage>
</organism>
<proteinExistence type="predicted"/>
<accession>A0A6V7QNJ1</accession>
<evidence type="ECO:0000313" key="1">
    <source>
        <dbReference type="EMBL" id="CAD1844336.1"/>
    </source>
</evidence>
<reference evidence="1" key="1">
    <citation type="submission" date="2020-07" db="EMBL/GenBank/DDBJ databases">
        <authorList>
            <person name="Lin J."/>
        </authorList>
    </citation>
    <scope>NUCLEOTIDE SEQUENCE</scope>
</reference>
<sequence length="181" mass="20808">MPTIHLSYARLLREVYEQLQLEVPQCVVSTDSDGQFVASIDLQIPRSETVVETVRCESAHFPTYAAAEQDTARRALKRLEDECDLQVKDINYEDSVIYKNMYDHQTTDYAVLFAQYNNLTREHNILKECYITTLAQKNEYINERIRLRQAIGECYAAVNRLTVEPPPAPADPFEAMSNQLA</sequence>
<gene>
    <name evidence="1" type="ORF">CB5_LOCUS27547</name>
</gene>
<name>A0A6V7QNJ1_ANACO</name>